<keyword evidence="2" id="KW-1185">Reference proteome</keyword>
<evidence type="ECO:0000313" key="2">
    <source>
        <dbReference type="Proteomes" id="UP000799755"/>
    </source>
</evidence>
<evidence type="ECO:0000313" key="1">
    <source>
        <dbReference type="EMBL" id="KAF2470415.1"/>
    </source>
</evidence>
<proteinExistence type="predicted"/>
<name>A0ACB6QU54_9PLEO</name>
<comment type="caution">
    <text evidence="1">The sequence shown here is derived from an EMBL/GenBank/DDBJ whole genome shotgun (WGS) entry which is preliminary data.</text>
</comment>
<dbReference type="Proteomes" id="UP000799755">
    <property type="component" value="Unassembled WGS sequence"/>
</dbReference>
<accession>A0ACB6QU54</accession>
<protein>
    <submittedName>
        <fullName evidence="1">Uncharacterized protein</fullName>
    </submittedName>
</protein>
<gene>
    <name evidence="1" type="ORF">BDR25DRAFT_314616</name>
</gene>
<organism evidence="1 2">
    <name type="scientific">Lindgomyces ingoldianus</name>
    <dbReference type="NCBI Taxonomy" id="673940"/>
    <lineage>
        <taxon>Eukaryota</taxon>
        <taxon>Fungi</taxon>
        <taxon>Dikarya</taxon>
        <taxon>Ascomycota</taxon>
        <taxon>Pezizomycotina</taxon>
        <taxon>Dothideomycetes</taxon>
        <taxon>Pleosporomycetidae</taxon>
        <taxon>Pleosporales</taxon>
        <taxon>Lindgomycetaceae</taxon>
        <taxon>Lindgomyces</taxon>
    </lineage>
</organism>
<reference evidence="1" key="1">
    <citation type="journal article" date="2020" name="Stud. Mycol.">
        <title>101 Dothideomycetes genomes: a test case for predicting lifestyles and emergence of pathogens.</title>
        <authorList>
            <person name="Haridas S."/>
            <person name="Albert R."/>
            <person name="Binder M."/>
            <person name="Bloem J."/>
            <person name="Labutti K."/>
            <person name="Salamov A."/>
            <person name="Andreopoulos B."/>
            <person name="Baker S."/>
            <person name="Barry K."/>
            <person name="Bills G."/>
            <person name="Bluhm B."/>
            <person name="Cannon C."/>
            <person name="Castanera R."/>
            <person name="Culley D."/>
            <person name="Daum C."/>
            <person name="Ezra D."/>
            <person name="Gonzalez J."/>
            <person name="Henrissat B."/>
            <person name="Kuo A."/>
            <person name="Liang C."/>
            <person name="Lipzen A."/>
            <person name="Lutzoni F."/>
            <person name="Magnuson J."/>
            <person name="Mondo S."/>
            <person name="Nolan M."/>
            <person name="Ohm R."/>
            <person name="Pangilinan J."/>
            <person name="Park H.-J."/>
            <person name="Ramirez L."/>
            <person name="Alfaro M."/>
            <person name="Sun H."/>
            <person name="Tritt A."/>
            <person name="Yoshinaga Y."/>
            <person name="Zwiers L.-H."/>
            <person name="Turgeon B."/>
            <person name="Goodwin S."/>
            <person name="Spatafora J."/>
            <person name="Crous P."/>
            <person name="Grigoriev I."/>
        </authorList>
    </citation>
    <scope>NUCLEOTIDE SEQUENCE</scope>
    <source>
        <strain evidence="1">ATCC 200398</strain>
    </source>
</reference>
<dbReference type="EMBL" id="MU003508">
    <property type="protein sequence ID" value="KAF2470415.1"/>
    <property type="molecule type" value="Genomic_DNA"/>
</dbReference>
<sequence length="105" mass="11783">MTDKETTDMTANYLDDPEKVKALKDLKTLSNSNARIIYGSDRTRFYDIVIVLNEVTRLYTTHLVVAIDGTTKSLRKEEAVCPLKATRAIVDKLQKDTSLVFGEGT</sequence>